<dbReference type="CDD" id="cd01949">
    <property type="entry name" value="GGDEF"/>
    <property type="match status" value="1"/>
</dbReference>
<evidence type="ECO:0000256" key="4">
    <source>
        <dbReference type="SAM" id="Phobius"/>
    </source>
</evidence>
<comment type="catalytic activity">
    <reaction evidence="3">
        <text>2 GTP = 3',3'-c-di-GMP + 2 diphosphate</text>
        <dbReference type="Rhea" id="RHEA:24898"/>
        <dbReference type="ChEBI" id="CHEBI:33019"/>
        <dbReference type="ChEBI" id="CHEBI:37565"/>
        <dbReference type="ChEBI" id="CHEBI:58805"/>
        <dbReference type="EC" id="2.7.7.65"/>
    </reaction>
</comment>
<keyword evidence="7" id="KW-0548">Nucleotidyltransferase</keyword>
<keyword evidence="4" id="KW-1133">Transmembrane helix</keyword>
<dbReference type="PANTHER" id="PTHR45138:SF9">
    <property type="entry name" value="DIGUANYLATE CYCLASE DGCM-RELATED"/>
    <property type="match status" value="1"/>
</dbReference>
<dbReference type="Pfam" id="PF00990">
    <property type="entry name" value="GGDEF"/>
    <property type="match status" value="1"/>
</dbReference>
<evidence type="ECO:0000256" key="5">
    <source>
        <dbReference type="SAM" id="SignalP"/>
    </source>
</evidence>
<dbReference type="PROSITE" id="PS51257">
    <property type="entry name" value="PROKAR_LIPOPROTEIN"/>
    <property type="match status" value="1"/>
</dbReference>
<evidence type="ECO:0000313" key="7">
    <source>
        <dbReference type="EMBL" id="MCT7360480.1"/>
    </source>
</evidence>
<dbReference type="PANTHER" id="PTHR45138">
    <property type="entry name" value="REGULATORY COMPONENTS OF SENSORY TRANSDUCTION SYSTEM"/>
    <property type="match status" value="1"/>
</dbReference>
<feature type="domain" description="GGDEF" evidence="6">
    <location>
        <begin position="448"/>
        <end position="577"/>
    </location>
</feature>
<dbReference type="InterPro" id="IPR029787">
    <property type="entry name" value="Nucleotide_cyclase"/>
</dbReference>
<sequence length="580" mass="65741">MLTKRFLIIIFILLSCSQNVQANPEHSDLAQYPHVLILHSYHLQFPWTHLLNDNILSNLESLLPGENIHIEFMDERRYSDNPRVRTELLRLYNLKYAAQPPDVIVVSDDAALNMVLNSDLPWLKKAPLVFLGINIPESHDLSRHPQHTGVLEGMAIAENIEFIRTLLPQTDHILLIADRSGLGALMAEEARKLIRQQHFKEVTLSVYDDFTFAELDQHLARLPANSAVLFLTIHNDRNGDYFSYAKHLPTLSAHTPVPVFGMWGDLMMGQGSIGGMMHNASSQAEMATQMVKDILAGVPASAIPVIQKTRFTPQLDERQRLRFNIPVSRLPAGTERHFLPQGFLATHAVLIGVGLSIIVFLSLIILLLSLNIRRRVHAEQQWQNLRHTLEQRVSHRTNTLNRQNQQLTELSTQLALQANTDALTGIGNRRYGDEQLQQAMAEARQENTALSLALIDVDYFKRINDQYGHERGDQMLIELAGLLSRHLRPQDILVRWGGEEFMLLLRNCPLSQAEILCERLRLQANTINISSNNFLTISIGLSCSRYAENTEELLRQADINLYTAKTHGRNKVISPSQPSE</sequence>
<protein>
    <recommendedName>
        <fullName evidence="2">diguanylate cyclase</fullName>
        <ecNumber evidence="2">2.7.7.65</ecNumber>
    </recommendedName>
</protein>
<dbReference type="Gene3D" id="3.40.50.2300">
    <property type="match status" value="2"/>
</dbReference>
<dbReference type="SUPFAM" id="SSF55073">
    <property type="entry name" value="Nucleotide cyclase"/>
    <property type="match status" value="1"/>
</dbReference>
<dbReference type="EC" id="2.7.7.65" evidence="2"/>
<dbReference type="GO" id="GO:0052621">
    <property type="term" value="F:diguanylate cyclase activity"/>
    <property type="evidence" value="ECO:0007669"/>
    <property type="project" value="UniProtKB-EC"/>
</dbReference>
<evidence type="ECO:0000313" key="8">
    <source>
        <dbReference type="Proteomes" id="UP001147830"/>
    </source>
</evidence>
<comment type="cofactor">
    <cofactor evidence="1">
        <name>Mg(2+)</name>
        <dbReference type="ChEBI" id="CHEBI:18420"/>
    </cofactor>
</comment>
<keyword evidence="4" id="KW-0812">Transmembrane</keyword>
<keyword evidence="8" id="KW-1185">Reference proteome</keyword>
<dbReference type="RefSeq" id="WP_260977312.1">
    <property type="nucleotide sequence ID" value="NZ_JAOANI010000028.1"/>
</dbReference>
<dbReference type="EMBL" id="JAOANI010000028">
    <property type="protein sequence ID" value="MCT7360480.1"/>
    <property type="molecule type" value="Genomic_DNA"/>
</dbReference>
<dbReference type="FunFam" id="3.30.70.270:FF:000001">
    <property type="entry name" value="Diguanylate cyclase domain protein"/>
    <property type="match status" value="1"/>
</dbReference>
<dbReference type="Gene3D" id="3.30.70.270">
    <property type="match status" value="1"/>
</dbReference>
<evidence type="ECO:0000256" key="1">
    <source>
        <dbReference type="ARBA" id="ARBA00001946"/>
    </source>
</evidence>
<evidence type="ECO:0000256" key="2">
    <source>
        <dbReference type="ARBA" id="ARBA00012528"/>
    </source>
</evidence>
<proteinExistence type="predicted"/>
<feature type="chain" id="PRO_5040983123" description="diguanylate cyclase" evidence="5">
    <location>
        <begin position="23"/>
        <end position="580"/>
    </location>
</feature>
<keyword evidence="4" id="KW-0472">Membrane</keyword>
<dbReference type="PROSITE" id="PS50887">
    <property type="entry name" value="GGDEF"/>
    <property type="match status" value="1"/>
</dbReference>
<dbReference type="Proteomes" id="UP001147830">
    <property type="component" value="Unassembled WGS sequence"/>
</dbReference>
<accession>A0A9X2WHJ8</accession>
<dbReference type="AlphaFoldDB" id="A0A9X2WHJ8"/>
<evidence type="ECO:0000256" key="3">
    <source>
        <dbReference type="ARBA" id="ARBA00034247"/>
    </source>
</evidence>
<feature type="signal peptide" evidence="5">
    <location>
        <begin position="1"/>
        <end position="22"/>
    </location>
</feature>
<evidence type="ECO:0000259" key="6">
    <source>
        <dbReference type="PROSITE" id="PS50887"/>
    </source>
</evidence>
<name>A0A9X2WHJ8_9GAMM</name>
<keyword evidence="7" id="KW-0808">Transferase</keyword>
<comment type="caution">
    <text evidence="7">The sequence shown here is derived from an EMBL/GenBank/DDBJ whole genome shotgun (WGS) entry which is preliminary data.</text>
</comment>
<dbReference type="NCBIfam" id="TIGR00254">
    <property type="entry name" value="GGDEF"/>
    <property type="match status" value="1"/>
</dbReference>
<dbReference type="InterPro" id="IPR050469">
    <property type="entry name" value="Diguanylate_Cyclase"/>
</dbReference>
<dbReference type="InterPro" id="IPR043128">
    <property type="entry name" value="Rev_trsase/Diguanyl_cyclase"/>
</dbReference>
<gene>
    <name evidence="7" type="ORF">NYR02_15770</name>
</gene>
<dbReference type="InterPro" id="IPR000160">
    <property type="entry name" value="GGDEF_dom"/>
</dbReference>
<reference evidence="7" key="2">
    <citation type="submission" date="2022-08" db="EMBL/GenBank/DDBJ databases">
        <authorList>
            <person name="Dong C."/>
        </authorList>
    </citation>
    <scope>NUCLEOTIDE SEQUENCE</scope>
    <source>
        <strain evidence="7">59MF3M-4</strain>
    </source>
</reference>
<dbReference type="SMART" id="SM00267">
    <property type="entry name" value="GGDEF"/>
    <property type="match status" value="1"/>
</dbReference>
<keyword evidence="5" id="KW-0732">Signal</keyword>
<dbReference type="GO" id="GO:0043709">
    <property type="term" value="P:cell adhesion involved in single-species biofilm formation"/>
    <property type="evidence" value="ECO:0007669"/>
    <property type="project" value="TreeGrafter"/>
</dbReference>
<dbReference type="GO" id="GO:1902201">
    <property type="term" value="P:negative regulation of bacterial-type flagellum-dependent cell motility"/>
    <property type="evidence" value="ECO:0007669"/>
    <property type="project" value="TreeGrafter"/>
</dbReference>
<dbReference type="GO" id="GO:0005886">
    <property type="term" value="C:plasma membrane"/>
    <property type="evidence" value="ECO:0007669"/>
    <property type="project" value="TreeGrafter"/>
</dbReference>
<organism evidence="7 8">
    <name type="scientific">Thalassolituus pacificus</name>
    <dbReference type="NCBI Taxonomy" id="2975440"/>
    <lineage>
        <taxon>Bacteria</taxon>
        <taxon>Pseudomonadati</taxon>
        <taxon>Pseudomonadota</taxon>
        <taxon>Gammaproteobacteria</taxon>
        <taxon>Oceanospirillales</taxon>
        <taxon>Oceanospirillaceae</taxon>
        <taxon>Thalassolituus</taxon>
    </lineage>
</organism>
<reference evidence="7" key="1">
    <citation type="journal article" date="2022" name="Front. Microbiol.">
        <title>Genome-based taxonomic rearrangement of Oceanobacter-related bacteria including the description of Thalassolituus hydrocarbonoclasticus sp. nov. and Thalassolituus pacificus sp. nov. and emended description of the genus Thalassolituus.</title>
        <authorList>
            <person name="Dong C."/>
            <person name="Wei L."/>
            <person name="Wang J."/>
            <person name="Lai Q."/>
            <person name="Huang Z."/>
            <person name="Shao Z."/>
        </authorList>
    </citation>
    <scope>NUCLEOTIDE SEQUENCE</scope>
    <source>
        <strain evidence="7">59MF3M-4</strain>
    </source>
</reference>
<feature type="transmembrane region" description="Helical" evidence="4">
    <location>
        <begin position="344"/>
        <end position="368"/>
    </location>
</feature>